<dbReference type="CDD" id="cd12148">
    <property type="entry name" value="fungal_TF_MHR"/>
    <property type="match status" value="1"/>
</dbReference>
<dbReference type="InterPro" id="IPR001138">
    <property type="entry name" value="Zn2Cys6_DnaBD"/>
</dbReference>
<dbReference type="GO" id="GO:0000981">
    <property type="term" value="F:DNA-binding transcription factor activity, RNA polymerase II-specific"/>
    <property type="evidence" value="ECO:0007669"/>
    <property type="project" value="InterPro"/>
</dbReference>
<dbReference type="InterPro" id="IPR007219">
    <property type="entry name" value="XnlR_reg_dom"/>
</dbReference>
<dbReference type="GO" id="GO:0006351">
    <property type="term" value="P:DNA-templated transcription"/>
    <property type="evidence" value="ECO:0007669"/>
    <property type="project" value="InterPro"/>
</dbReference>
<keyword evidence="2" id="KW-0539">Nucleus</keyword>
<dbReference type="GO" id="GO:0005634">
    <property type="term" value="C:nucleus"/>
    <property type="evidence" value="ECO:0007669"/>
    <property type="project" value="TreeGrafter"/>
</dbReference>
<dbReference type="AlphaFoldDB" id="A0AA38VXV9"/>
<feature type="region of interest" description="Disordered" evidence="3">
    <location>
        <begin position="66"/>
        <end position="118"/>
    </location>
</feature>
<name>A0AA38VXV9_9PEZI</name>
<dbReference type="EMBL" id="JANBVO010000001">
    <property type="protein sequence ID" value="KAJ9157253.1"/>
    <property type="molecule type" value="Genomic_DNA"/>
</dbReference>
<dbReference type="SUPFAM" id="SSF57701">
    <property type="entry name" value="Zn2/Cys6 DNA-binding domain"/>
    <property type="match status" value="1"/>
</dbReference>
<dbReference type="InterPro" id="IPR036864">
    <property type="entry name" value="Zn2-C6_fun-type_DNA-bd_sf"/>
</dbReference>
<sequence>MDNASATSHSSPEAATHPRQRKPPRADRPCDICRKRKLKCVKEPQQDKCVLCSFHQRECTYLDEPQRRKKRRADGGDNDAVEAIGTEETVSRKRTRPASARDDVGTQPAGTANGSGRSLLDRTLGLHRTTHYKYIGPGSLHEGVLLDLIEASLSARGGEKTESKFRRVAESTTFISRPDSQTLFSSDDEDDVEAIERLVRPHGPGLVDLYFRTVHPSYPILHKGVFLEKYARSYKEFSPPLLAAVYLLAMDWWDYDQELSAKEKPDGDALVKAATKALTAVVHRPKLSTIQAGLLLLQRSGGDSWVLTSQIVAVAEELGLHVDCSSWNIPDWEKSLRRRLAWAVFMQDKWGALIHGRPSHVVAPNWRMPHLSLDDFPESALDQDEKEGSTEVEKGRLLFIHLARLTEIMAEALETLYSGDQTYNQQLFARSGVQGLLELVKPIAVKLKEWASAMPSGLRMEDVKTRKLCSNGYLHLSYFVTEIMIYRFIVRVLTPDSPQSVRDLCREAAKARLEHAMRFVEALRPEHLQAFWWFASPKSLAYIRTYGGLLWATSATDEEADFYRQKLEDFRWSLKVRAKGVGFVSTALREMVDSLEDLDMSRSPVGRTIGRPGYAQGPITVDNEGMFPHGLGINTTTDGDGAFGGGHNDAQYALLQTTATPDFSLLDLDAASSQAFFADLGSHSLFYSPTPQS</sequence>
<dbReference type="GO" id="GO:0003677">
    <property type="term" value="F:DNA binding"/>
    <property type="evidence" value="ECO:0007669"/>
    <property type="project" value="InterPro"/>
</dbReference>
<dbReference type="PANTHER" id="PTHR31668:SF4">
    <property type="entry name" value="TRANSCRIPTIONAL ACTIVATOR PROTEIN DAL81"/>
    <property type="match status" value="1"/>
</dbReference>
<evidence type="ECO:0000313" key="5">
    <source>
        <dbReference type="EMBL" id="KAJ9157253.1"/>
    </source>
</evidence>
<dbReference type="PANTHER" id="PTHR31668">
    <property type="entry name" value="GLUCOSE TRANSPORT TRANSCRIPTION REGULATOR RGT1-RELATED-RELATED"/>
    <property type="match status" value="1"/>
</dbReference>
<dbReference type="Pfam" id="PF04082">
    <property type="entry name" value="Fungal_trans"/>
    <property type="match status" value="1"/>
</dbReference>
<reference evidence="5" key="1">
    <citation type="submission" date="2022-07" db="EMBL/GenBank/DDBJ databases">
        <title>Fungi with potential for degradation of polypropylene.</title>
        <authorList>
            <person name="Gostincar C."/>
        </authorList>
    </citation>
    <scope>NUCLEOTIDE SEQUENCE</scope>
    <source>
        <strain evidence="5">EXF-13308</strain>
    </source>
</reference>
<dbReference type="GO" id="GO:0008270">
    <property type="term" value="F:zinc ion binding"/>
    <property type="evidence" value="ECO:0007669"/>
    <property type="project" value="InterPro"/>
</dbReference>
<dbReference type="PROSITE" id="PS00463">
    <property type="entry name" value="ZN2_CY6_FUNGAL_1"/>
    <property type="match status" value="1"/>
</dbReference>
<dbReference type="CDD" id="cd00067">
    <property type="entry name" value="GAL4"/>
    <property type="match status" value="1"/>
</dbReference>
<feature type="domain" description="Zn(2)-C6 fungal-type" evidence="4">
    <location>
        <begin position="29"/>
        <end position="61"/>
    </location>
</feature>
<evidence type="ECO:0000256" key="2">
    <source>
        <dbReference type="ARBA" id="ARBA00023242"/>
    </source>
</evidence>
<dbReference type="Proteomes" id="UP001174694">
    <property type="component" value="Unassembled WGS sequence"/>
</dbReference>
<proteinExistence type="predicted"/>
<evidence type="ECO:0000256" key="1">
    <source>
        <dbReference type="ARBA" id="ARBA00022723"/>
    </source>
</evidence>
<keyword evidence="6" id="KW-1185">Reference proteome</keyword>
<protein>
    <submittedName>
        <fullName evidence="5">Transcription factor</fullName>
    </submittedName>
</protein>
<dbReference type="GO" id="GO:0001080">
    <property type="term" value="P:nitrogen catabolite activation of transcription from RNA polymerase II promoter"/>
    <property type="evidence" value="ECO:0007669"/>
    <property type="project" value="TreeGrafter"/>
</dbReference>
<dbReference type="InterPro" id="IPR050797">
    <property type="entry name" value="Carb_Metab_Trans_Reg"/>
</dbReference>
<dbReference type="SMART" id="SM00066">
    <property type="entry name" value="GAL4"/>
    <property type="match status" value="1"/>
</dbReference>
<organism evidence="5 6">
    <name type="scientific">Pleurostoma richardsiae</name>
    <dbReference type="NCBI Taxonomy" id="41990"/>
    <lineage>
        <taxon>Eukaryota</taxon>
        <taxon>Fungi</taxon>
        <taxon>Dikarya</taxon>
        <taxon>Ascomycota</taxon>
        <taxon>Pezizomycotina</taxon>
        <taxon>Sordariomycetes</taxon>
        <taxon>Sordariomycetidae</taxon>
        <taxon>Calosphaeriales</taxon>
        <taxon>Pleurostomataceae</taxon>
        <taxon>Pleurostoma</taxon>
    </lineage>
</organism>
<feature type="region of interest" description="Disordered" evidence="3">
    <location>
        <begin position="1"/>
        <end position="29"/>
    </location>
</feature>
<dbReference type="Gene3D" id="4.10.240.10">
    <property type="entry name" value="Zn(2)-C6 fungal-type DNA-binding domain"/>
    <property type="match status" value="1"/>
</dbReference>
<dbReference type="PROSITE" id="PS50048">
    <property type="entry name" value="ZN2_CY6_FUNGAL_2"/>
    <property type="match status" value="1"/>
</dbReference>
<evidence type="ECO:0000313" key="6">
    <source>
        <dbReference type="Proteomes" id="UP001174694"/>
    </source>
</evidence>
<gene>
    <name evidence="5" type="ORF">NKR23_g446</name>
</gene>
<evidence type="ECO:0000256" key="3">
    <source>
        <dbReference type="SAM" id="MobiDB-lite"/>
    </source>
</evidence>
<evidence type="ECO:0000259" key="4">
    <source>
        <dbReference type="PROSITE" id="PS50048"/>
    </source>
</evidence>
<dbReference type="SMART" id="SM00906">
    <property type="entry name" value="Fungal_trans"/>
    <property type="match status" value="1"/>
</dbReference>
<comment type="caution">
    <text evidence="5">The sequence shown here is derived from an EMBL/GenBank/DDBJ whole genome shotgun (WGS) entry which is preliminary data.</text>
</comment>
<feature type="compositionally biased region" description="Polar residues" evidence="3">
    <location>
        <begin position="1"/>
        <end position="13"/>
    </location>
</feature>
<accession>A0AA38VXV9</accession>
<keyword evidence="1" id="KW-0479">Metal-binding</keyword>